<dbReference type="Proteomes" id="UP000031876">
    <property type="component" value="Chromosome"/>
</dbReference>
<accession>A0A0B5NRN9</accession>
<evidence type="ECO:0000313" key="4">
    <source>
        <dbReference type="Proteomes" id="UP000501107"/>
    </source>
</evidence>
<evidence type="ECO:0000313" key="3">
    <source>
        <dbReference type="Proteomes" id="UP000031876"/>
    </source>
</evidence>
<evidence type="ECO:0000313" key="1">
    <source>
        <dbReference type="EMBL" id="AJG74753.1"/>
    </source>
</evidence>
<protein>
    <submittedName>
        <fullName evidence="2">Uncharacterized protein</fullName>
    </submittedName>
</protein>
<dbReference type="RefSeq" id="WP_000640661.1">
    <property type="nucleotide sequence ID" value="NZ_CP009335.1"/>
</dbReference>
<dbReference type="EMBL" id="CP009335">
    <property type="protein sequence ID" value="AJG74753.1"/>
    <property type="molecule type" value="Genomic_DNA"/>
</dbReference>
<dbReference type="KEGG" id="btw:BF38_3660"/>
<evidence type="ECO:0000313" key="2">
    <source>
        <dbReference type="EMBL" id="QKH27255.1"/>
    </source>
</evidence>
<gene>
    <name evidence="1" type="ORF">BF38_3660</name>
    <name evidence="2" type="ORF">FOC89_26040</name>
</gene>
<sequence>MIYTKQFTLELLAEMKYLGKPITEVGLMRDRPQLYNSMRCYFKSFEDALAQIHPFEPAPYMVSKRDKRTIERIELAIN</sequence>
<proteinExistence type="predicted"/>
<reference evidence="1 3" key="1">
    <citation type="journal article" date="2015" name="Genome Announc.">
        <title>Complete genome sequences for 35 biothreat assay-relevant bacillus species.</title>
        <authorList>
            <person name="Johnson S.L."/>
            <person name="Daligault H.E."/>
            <person name="Davenport K.W."/>
            <person name="Jaissle J."/>
            <person name="Frey K.G."/>
            <person name="Ladner J.T."/>
            <person name="Broomall S.M."/>
            <person name="Bishop-Lilly K.A."/>
            <person name="Bruce D.C."/>
            <person name="Gibbons H.S."/>
            <person name="Coyne S.R."/>
            <person name="Lo C.C."/>
            <person name="Meincke L."/>
            <person name="Munk A.C."/>
            <person name="Koroleva G.I."/>
            <person name="Rosenzweig C.N."/>
            <person name="Palacios G.F."/>
            <person name="Redden C.L."/>
            <person name="Minogue T.D."/>
            <person name="Chain P.S."/>
        </authorList>
    </citation>
    <scope>NUCLEOTIDE SEQUENCE [LARGE SCALE GENOMIC DNA]</scope>
    <source>
        <strain evidence="1 3">HD1011</strain>
    </source>
</reference>
<name>A0A0B5NRN9_BACTU</name>
<dbReference type="Proteomes" id="UP000501107">
    <property type="component" value="Chromosome"/>
</dbReference>
<reference evidence="2 4" key="2">
    <citation type="submission" date="2020-05" db="EMBL/GenBank/DDBJ databases">
        <title>FDA dAtabase for Regulatory Grade micrObial Sequences (FDA-ARGOS): Supporting development and validation of Infectious Disease Dx tests.</title>
        <authorList>
            <person name="Nelson B."/>
            <person name="Plummer A."/>
            <person name="Tallon L."/>
            <person name="Sadzewicz L."/>
            <person name="Zhao X."/>
            <person name="Vavikolanu K."/>
            <person name="Mehta A."/>
            <person name="Aluvathingal J."/>
            <person name="Nadendla S."/>
            <person name="Myers T."/>
            <person name="Yan Y."/>
            <person name="Sichtig H."/>
        </authorList>
    </citation>
    <scope>NUCLEOTIDE SEQUENCE [LARGE SCALE GENOMIC DNA]</scope>
    <source>
        <strain evidence="2 4">FDAARGOS_795</strain>
    </source>
</reference>
<organism evidence="2 4">
    <name type="scientific">Bacillus thuringiensis</name>
    <dbReference type="NCBI Taxonomy" id="1428"/>
    <lineage>
        <taxon>Bacteria</taxon>
        <taxon>Bacillati</taxon>
        <taxon>Bacillota</taxon>
        <taxon>Bacilli</taxon>
        <taxon>Bacillales</taxon>
        <taxon>Bacillaceae</taxon>
        <taxon>Bacillus</taxon>
        <taxon>Bacillus cereus group</taxon>
    </lineage>
</organism>
<dbReference type="AlphaFoldDB" id="A0A0B5NRN9"/>
<dbReference type="EMBL" id="CP053980">
    <property type="protein sequence ID" value="QKH27255.1"/>
    <property type="molecule type" value="Genomic_DNA"/>
</dbReference>